<feature type="transmembrane region" description="Helical" evidence="1">
    <location>
        <begin position="96"/>
        <end position="113"/>
    </location>
</feature>
<evidence type="ECO:0000256" key="1">
    <source>
        <dbReference type="SAM" id="Phobius"/>
    </source>
</evidence>
<keyword evidence="1" id="KW-0472">Membrane</keyword>
<organism evidence="2">
    <name type="scientific">Prevotella sp. GTC17253</name>
    <dbReference type="NCBI Taxonomy" id="3236793"/>
    <lineage>
        <taxon>Bacteria</taxon>
        <taxon>Pseudomonadati</taxon>
        <taxon>Bacteroidota</taxon>
        <taxon>Bacteroidia</taxon>
        <taxon>Bacteroidales</taxon>
        <taxon>Prevotellaceae</taxon>
        <taxon>Prevotella</taxon>
    </lineage>
</organism>
<keyword evidence="1" id="KW-1133">Transmembrane helix</keyword>
<accession>A0AB33IWH5</accession>
<keyword evidence="1" id="KW-0812">Transmembrane</keyword>
<feature type="transmembrane region" description="Helical" evidence="1">
    <location>
        <begin position="9"/>
        <end position="30"/>
    </location>
</feature>
<feature type="transmembrane region" description="Helical" evidence="1">
    <location>
        <begin position="36"/>
        <end position="61"/>
    </location>
</feature>
<evidence type="ECO:0000313" key="2">
    <source>
        <dbReference type="EMBL" id="BFO71697.1"/>
    </source>
</evidence>
<dbReference type="EMBL" id="AP035785">
    <property type="protein sequence ID" value="BFO71697.1"/>
    <property type="molecule type" value="Genomic_DNA"/>
</dbReference>
<sequence>MNTTIRNKIISIIIGIFAYIVIANIFHILLGGKNDIALGILYIYSDILYATGFTITFLFYGYNKMYKILHATLSIIFLLIYLYYWLIVTELPYERFLYIGLGLLIYLGETGYLKHCGHH</sequence>
<gene>
    <name evidence="2" type="ORF">GTC17253_16630</name>
</gene>
<evidence type="ECO:0008006" key="3">
    <source>
        <dbReference type="Google" id="ProtNLM"/>
    </source>
</evidence>
<proteinExistence type="predicted"/>
<reference evidence="2" key="1">
    <citation type="submission" date="2024-07" db="EMBL/GenBank/DDBJ databases">
        <title>Complete genome sequence of Prevotella sp. YM-2024 GTC17253.</title>
        <authorList>
            <person name="Hayashi M."/>
            <person name="Muto Y."/>
            <person name="Tanaka K."/>
            <person name="Niwa H."/>
        </authorList>
    </citation>
    <scope>NUCLEOTIDE SEQUENCE</scope>
    <source>
        <strain evidence="2">GTC17253</strain>
    </source>
</reference>
<feature type="transmembrane region" description="Helical" evidence="1">
    <location>
        <begin position="68"/>
        <end position="84"/>
    </location>
</feature>
<name>A0AB33IWH5_9BACT</name>
<dbReference type="AlphaFoldDB" id="A0AB33IWH5"/>
<protein>
    <recommendedName>
        <fullName evidence="3">Transporter</fullName>
    </recommendedName>
</protein>